<gene>
    <name evidence="5" type="ORF">DERP_002317</name>
</gene>
<accession>A0ABQ8JHY7</accession>
<feature type="chain" id="PRO_5045711445" evidence="4">
    <location>
        <begin position="29"/>
        <end position="127"/>
    </location>
</feature>
<dbReference type="PROSITE" id="PS00259">
    <property type="entry name" value="GASTRIN"/>
    <property type="match status" value="1"/>
</dbReference>
<evidence type="ECO:0000313" key="5">
    <source>
        <dbReference type="EMBL" id="KAH9422025.1"/>
    </source>
</evidence>
<comment type="subcellular location">
    <subcellularLocation>
        <location evidence="1">Secreted</location>
    </subcellularLocation>
</comment>
<comment type="caution">
    <text evidence="5">The sequence shown here is derived from an EMBL/GenBank/DDBJ whole genome shotgun (WGS) entry which is preliminary data.</text>
</comment>
<dbReference type="EMBL" id="NJHN03000037">
    <property type="protein sequence ID" value="KAH9422025.1"/>
    <property type="molecule type" value="Genomic_DNA"/>
</dbReference>
<protein>
    <submittedName>
        <fullName evidence="5">Uncharacterized protein</fullName>
    </submittedName>
</protein>
<keyword evidence="3" id="KW-0964">Secreted</keyword>
<reference evidence="5 6" key="2">
    <citation type="journal article" date="2022" name="Mol. Biol. Evol.">
        <title>Comparative Genomics Reveals Insights into the Divergent Evolution of Astigmatic Mites and Household Pest Adaptations.</title>
        <authorList>
            <person name="Xiong Q."/>
            <person name="Wan A.T."/>
            <person name="Liu X."/>
            <person name="Fung C.S."/>
            <person name="Xiao X."/>
            <person name="Malainual N."/>
            <person name="Hou J."/>
            <person name="Wang L."/>
            <person name="Wang M."/>
            <person name="Yang K.Y."/>
            <person name="Cui Y."/>
            <person name="Leung E.L."/>
            <person name="Nong W."/>
            <person name="Shin S.K."/>
            <person name="Au S.W."/>
            <person name="Jeong K.Y."/>
            <person name="Chew F.T."/>
            <person name="Hui J.H."/>
            <person name="Leung T.F."/>
            <person name="Tungtrongchitr A."/>
            <person name="Zhong N."/>
            <person name="Liu Z."/>
            <person name="Tsui S.K."/>
        </authorList>
    </citation>
    <scope>NUCLEOTIDE SEQUENCE [LARGE SCALE GENOMIC DNA]</scope>
    <source>
        <strain evidence="5">Derp</strain>
    </source>
</reference>
<reference evidence="5 6" key="1">
    <citation type="journal article" date="2018" name="J. Allergy Clin. Immunol.">
        <title>High-quality assembly of Dermatophagoides pteronyssinus genome and transcriptome reveals a wide range of novel allergens.</title>
        <authorList>
            <person name="Liu X.Y."/>
            <person name="Yang K.Y."/>
            <person name="Wang M.Q."/>
            <person name="Kwok J.S."/>
            <person name="Zeng X."/>
            <person name="Yang Z."/>
            <person name="Xiao X.J."/>
            <person name="Lau C.P."/>
            <person name="Li Y."/>
            <person name="Huang Z.M."/>
            <person name="Ba J.G."/>
            <person name="Yim A.K."/>
            <person name="Ouyang C.Y."/>
            <person name="Ngai S.M."/>
            <person name="Chan T.F."/>
            <person name="Leung E.L."/>
            <person name="Liu L."/>
            <person name="Liu Z.G."/>
            <person name="Tsui S.K."/>
        </authorList>
    </citation>
    <scope>NUCLEOTIDE SEQUENCE [LARGE SCALE GENOMIC DNA]</scope>
    <source>
        <strain evidence="5">Derp</strain>
    </source>
</reference>
<name>A0ABQ8JHY7_DERPT</name>
<keyword evidence="4" id="KW-0732">Signal</keyword>
<evidence type="ECO:0000256" key="2">
    <source>
        <dbReference type="ARBA" id="ARBA00006273"/>
    </source>
</evidence>
<sequence length="127" mass="14610">MSQQSSTAFIIIYLSAMILLVHWSCTRAESSPAAQSNSVNWETDMIATSQSKPSSMSNNLNDISDRLYRLIYKRLTDTTASNPSIDSYGDDVDRFNRPERHLRFGKRFNSRAKYSDLDYGHMRFGKR</sequence>
<evidence type="ECO:0000256" key="3">
    <source>
        <dbReference type="ARBA" id="ARBA00022525"/>
    </source>
</evidence>
<organism evidence="5 6">
    <name type="scientific">Dermatophagoides pteronyssinus</name>
    <name type="common">European house dust mite</name>
    <dbReference type="NCBI Taxonomy" id="6956"/>
    <lineage>
        <taxon>Eukaryota</taxon>
        <taxon>Metazoa</taxon>
        <taxon>Ecdysozoa</taxon>
        <taxon>Arthropoda</taxon>
        <taxon>Chelicerata</taxon>
        <taxon>Arachnida</taxon>
        <taxon>Acari</taxon>
        <taxon>Acariformes</taxon>
        <taxon>Sarcoptiformes</taxon>
        <taxon>Astigmata</taxon>
        <taxon>Psoroptidia</taxon>
        <taxon>Analgoidea</taxon>
        <taxon>Pyroglyphidae</taxon>
        <taxon>Dermatophagoidinae</taxon>
        <taxon>Dermatophagoides</taxon>
    </lineage>
</organism>
<keyword evidence="6" id="KW-1185">Reference proteome</keyword>
<proteinExistence type="inferred from homology"/>
<feature type="signal peptide" evidence="4">
    <location>
        <begin position="1"/>
        <end position="28"/>
    </location>
</feature>
<evidence type="ECO:0000313" key="6">
    <source>
        <dbReference type="Proteomes" id="UP000887458"/>
    </source>
</evidence>
<dbReference type="InterPro" id="IPR013152">
    <property type="entry name" value="Gastrin/cholecystokinin_CS"/>
</dbReference>
<evidence type="ECO:0000256" key="1">
    <source>
        <dbReference type="ARBA" id="ARBA00004613"/>
    </source>
</evidence>
<evidence type="ECO:0000256" key="4">
    <source>
        <dbReference type="SAM" id="SignalP"/>
    </source>
</evidence>
<comment type="similarity">
    <text evidence="2">Belongs to the gastrin/cholecystokinin family.</text>
</comment>
<dbReference type="Proteomes" id="UP000887458">
    <property type="component" value="Unassembled WGS sequence"/>
</dbReference>